<evidence type="ECO:0000313" key="12">
    <source>
        <dbReference type="Proteomes" id="UP000807342"/>
    </source>
</evidence>
<evidence type="ECO:0000256" key="9">
    <source>
        <dbReference type="PIRNR" id="PIRNR015588"/>
    </source>
</evidence>
<evidence type="ECO:0000256" key="8">
    <source>
        <dbReference type="ARBA" id="ARBA00023329"/>
    </source>
</evidence>
<dbReference type="InterPro" id="IPR022775">
    <property type="entry name" value="AP_mu_sigma_su"/>
</dbReference>
<feature type="domain" description="AP complex mu/sigma subunit" evidence="10">
    <location>
        <begin position="1"/>
        <end position="135"/>
    </location>
</feature>
<reference evidence="11" key="1">
    <citation type="submission" date="2020-11" db="EMBL/GenBank/DDBJ databases">
        <authorList>
            <consortium name="DOE Joint Genome Institute"/>
            <person name="Ahrendt S."/>
            <person name="Riley R."/>
            <person name="Andreopoulos W."/>
            <person name="Labutti K."/>
            <person name="Pangilinan J."/>
            <person name="Ruiz-Duenas F.J."/>
            <person name="Barrasa J.M."/>
            <person name="Sanchez-Garcia M."/>
            <person name="Camarero S."/>
            <person name="Miyauchi S."/>
            <person name="Serrano A."/>
            <person name="Linde D."/>
            <person name="Babiker R."/>
            <person name="Drula E."/>
            <person name="Ayuso-Fernandez I."/>
            <person name="Pacheco R."/>
            <person name="Padilla G."/>
            <person name="Ferreira P."/>
            <person name="Barriuso J."/>
            <person name="Kellner H."/>
            <person name="Castanera R."/>
            <person name="Alfaro M."/>
            <person name="Ramirez L."/>
            <person name="Pisabarro A.G."/>
            <person name="Kuo A."/>
            <person name="Tritt A."/>
            <person name="Lipzen A."/>
            <person name="He G."/>
            <person name="Yan M."/>
            <person name="Ng V."/>
            <person name="Cullen D."/>
            <person name="Martin F."/>
            <person name="Rosso M.-N."/>
            <person name="Henrissat B."/>
            <person name="Hibbett D."/>
            <person name="Martinez A.T."/>
            <person name="Grigoriev I.V."/>
        </authorList>
    </citation>
    <scope>NUCLEOTIDE SEQUENCE</scope>
    <source>
        <strain evidence="11">MF-IS2</strain>
    </source>
</reference>
<sequence length="157" mass="18288">MINYILLISRQGKLRLAKWYTTLPSKTKNSIVRDITQLVLNRKPKMCNVLEYKGRKVVYKRYASLYFIAEIDSSDNELTTLEILHLYVETLDRYFDNVCELDLIFNFDYAYLVLDELILGGEIQESSKATLINVLNGWRVKELDESVRAQIQDAGLL</sequence>
<name>A0A9P6CBB8_9AGAR</name>
<evidence type="ECO:0000256" key="1">
    <source>
        <dbReference type="ARBA" id="ARBA00004555"/>
    </source>
</evidence>
<protein>
    <recommendedName>
        <fullName evidence="9">AP complex subunit sigma</fullName>
    </recommendedName>
</protein>
<dbReference type="SUPFAM" id="SSF64356">
    <property type="entry name" value="SNARE-like"/>
    <property type="match status" value="1"/>
</dbReference>
<proteinExistence type="inferred from homology"/>
<dbReference type="InterPro" id="IPR044733">
    <property type="entry name" value="AP1_sigma"/>
</dbReference>
<dbReference type="InterPro" id="IPR011012">
    <property type="entry name" value="Longin-like_dom_sf"/>
</dbReference>
<organism evidence="11 12">
    <name type="scientific">Macrolepiota fuliginosa MF-IS2</name>
    <dbReference type="NCBI Taxonomy" id="1400762"/>
    <lineage>
        <taxon>Eukaryota</taxon>
        <taxon>Fungi</taxon>
        <taxon>Dikarya</taxon>
        <taxon>Basidiomycota</taxon>
        <taxon>Agaricomycotina</taxon>
        <taxon>Agaricomycetes</taxon>
        <taxon>Agaricomycetidae</taxon>
        <taxon>Agaricales</taxon>
        <taxon>Agaricineae</taxon>
        <taxon>Agaricaceae</taxon>
        <taxon>Macrolepiota</taxon>
    </lineage>
</organism>
<dbReference type="GO" id="GO:0030121">
    <property type="term" value="C:AP-1 adaptor complex"/>
    <property type="evidence" value="ECO:0007669"/>
    <property type="project" value="InterPro"/>
</dbReference>
<evidence type="ECO:0000256" key="6">
    <source>
        <dbReference type="ARBA" id="ARBA00023034"/>
    </source>
</evidence>
<dbReference type="GO" id="GO:0005829">
    <property type="term" value="C:cytosol"/>
    <property type="evidence" value="ECO:0007669"/>
    <property type="project" value="GOC"/>
</dbReference>
<dbReference type="Gene3D" id="3.30.450.60">
    <property type="match status" value="1"/>
</dbReference>
<accession>A0A9P6CBB8</accession>
<comment type="caution">
    <text evidence="11">The sequence shown here is derived from an EMBL/GenBank/DDBJ whole genome shotgun (WGS) entry which is preliminary data.</text>
</comment>
<keyword evidence="8" id="KW-0968">Cytoplasmic vesicle</keyword>
<gene>
    <name evidence="11" type="ORF">P691DRAFT_2200</name>
</gene>
<dbReference type="InterPro" id="IPR000804">
    <property type="entry name" value="Clathrin_sm-chain_CS"/>
</dbReference>
<evidence type="ECO:0000259" key="10">
    <source>
        <dbReference type="Pfam" id="PF01217"/>
    </source>
</evidence>
<dbReference type="FunFam" id="3.30.450.60:FF:000007">
    <property type="entry name" value="AP complex subunit sigma"/>
    <property type="match status" value="1"/>
</dbReference>
<dbReference type="OrthoDB" id="371463at2759"/>
<keyword evidence="6" id="KW-0333">Golgi apparatus</keyword>
<comment type="similarity">
    <text evidence="3 9">Belongs to the adaptor complexes small subunit family.</text>
</comment>
<evidence type="ECO:0000256" key="7">
    <source>
        <dbReference type="ARBA" id="ARBA00023136"/>
    </source>
</evidence>
<keyword evidence="7 9" id="KW-0472">Membrane</keyword>
<dbReference type="GO" id="GO:0035615">
    <property type="term" value="F:clathrin adaptor activity"/>
    <property type="evidence" value="ECO:0007669"/>
    <property type="project" value="InterPro"/>
</dbReference>
<keyword evidence="5 9" id="KW-0653">Protein transport</keyword>
<keyword evidence="12" id="KW-1185">Reference proteome</keyword>
<dbReference type="Proteomes" id="UP000807342">
    <property type="component" value="Unassembled WGS sequence"/>
</dbReference>
<dbReference type="InterPro" id="IPR016635">
    <property type="entry name" value="AP_complex_ssu"/>
</dbReference>
<dbReference type="PROSITE" id="PS00989">
    <property type="entry name" value="CLAT_ADAPTOR_S"/>
    <property type="match status" value="1"/>
</dbReference>
<dbReference type="AlphaFoldDB" id="A0A9P6CBB8"/>
<evidence type="ECO:0000256" key="5">
    <source>
        <dbReference type="ARBA" id="ARBA00022927"/>
    </source>
</evidence>
<keyword evidence="4 9" id="KW-0813">Transport</keyword>
<dbReference type="CDD" id="cd14831">
    <property type="entry name" value="AP1_sigma"/>
    <property type="match status" value="1"/>
</dbReference>
<dbReference type="Pfam" id="PF01217">
    <property type="entry name" value="Clat_adaptor_s"/>
    <property type="match status" value="1"/>
</dbReference>
<evidence type="ECO:0000256" key="3">
    <source>
        <dbReference type="ARBA" id="ARBA00006972"/>
    </source>
</evidence>
<dbReference type="GO" id="GO:0016482">
    <property type="term" value="P:cytosolic transport"/>
    <property type="evidence" value="ECO:0007669"/>
    <property type="project" value="UniProtKB-ARBA"/>
</dbReference>
<evidence type="ECO:0000256" key="4">
    <source>
        <dbReference type="ARBA" id="ARBA00022448"/>
    </source>
</evidence>
<evidence type="ECO:0000313" key="11">
    <source>
        <dbReference type="EMBL" id="KAF9454913.1"/>
    </source>
</evidence>
<dbReference type="PANTHER" id="PTHR11753">
    <property type="entry name" value="ADAPTOR COMPLEXES SMALL SUBUNIT FAMILY"/>
    <property type="match status" value="1"/>
</dbReference>
<dbReference type="EMBL" id="MU151051">
    <property type="protein sequence ID" value="KAF9454913.1"/>
    <property type="molecule type" value="Genomic_DNA"/>
</dbReference>
<evidence type="ECO:0000256" key="2">
    <source>
        <dbReference type="ARBA" id="ARBA00004640"/>
    </source>
</evidence>
<dbReference type="PIRSF" id="PIRSF015588">
    <property type="entry name" value="AP_complex_sigma"/>
    <property type="match status" value="1"/>
</dbReference>
<dbReference type="GO" id="GO:0006886">
    <property type="term" value="P:intracellular protein transport"/>
    <property type="evidence" value="ECO:0007669"/>
    <property type="project" value="UniProtKB-UniRule"/>
</dbReference>
<comment type="subcellular location">
    <subcellularLocation>
        <location evidence="2">Cytoplasmic vesicle</location>
        <location evidence="2">Clathrin-coated vesicle membrane</location>
    </subcellularLocation>
    <subcellularLocation>
        <location evidence="1">Golgi apparatus</location>
    </subcellularLocation>
</comment>